<feature type="region of interest" description="Disordered" evidence="1">
    <location>
        <begin position="16"/>
        <end position="86"/>
    </location>
</feature>
<dbReference type="RefSeq" id="XP_046059646.1">
    <property type="nucleotide sequence ID" value="XM_046207031.1"/>
</dbReference>
<reference evidence="2" key="1">
    <citation type="journal article" date="2021" name="Open Biol.">
        <title>Shared evolutionary footprints suggest mitochondrial oxidative damage underlies multiple complex I losses in fungi.</title>
        <authorList>
            <person name="Schikora-Tamarit M.A."/>
            <person name="Marcet-Houben M."/>
            <person name="Nosek J."/>
            <person name="Gabaldon T."/>
        </authorList>
    </citation>
    <scope>NUCLEOTIDE SEQUENCE</scope>
    <source>
        <strain evidence="2">CBS6075</strain>
    </source>
</reference>
<evidence type="ECO:0000256" key="1">
    <source>
        <dbReference type="SAM" id="MobiDB-lite"/>
    </source>
</evidence>
<gene>
    <name evidence="2" type="ORF">OGAPHI_005809</name>
</gene>
<proteinExistence type="predicted"/>
<feature type="compositionally biased region" description="Polar residues" evidence="1">
    <location>
        <begin position="16"/>
        <end position="28"/>
    </location>
</feature>
<comment type="caution">
    <text evidence="2">The sequence shown here is derived from an EMBL/GenBank/DDBJ whole genome shotgun (WGS) entry which is preliminary data.</text>
</comment>
<dbReference type="EMBL" id="JAEUBE010000378">
    <property type="protein sequence ID" value="KAH3662557.1"/>
    <property type="molecule type" value="Genomic_DNA"/>
</dbReference>
<evidence type="ECO:0000313" key="3">
    <source>
        <dbReference type="Proteomes" id="UP000769157"/>
    </source>
</evidence>
<name>A0A9P8NZU8_9ASCO</name>
<feature type="compositionally biased region" description="Basic and acidic residues" evidence="1">
    <location>
        <begin position="64"/>
        <end position="74"/>
    </location>
</feature>
<dbReference type="Proteomes" id="UP000769157">
    <property type="component" value="Unassembled WGS sequence"/>
</dbReference>
<accession>A0A9P8NZU8</accession>
<dbReference type="GeneID" id="70237773"/>
<sequence length="189" mass="21232">MNKGEDSLTLVRQIRNFASRTNPSSSKPQLAHRNGSPDEECRHSRNTHKVAISGLGTTTHRKQRQEPKQMERHSCHIGNSTSVDSSEEVREGNQFLVRHVDNGPCADVDCRVDGTERDDDNERIHQVWRVVWSTDTKTQSDSQINVKDTHQGLSDGNRNSSDRVFGFCSVQGHQLNTTVSGRTVDNRIG</sequence>
<protein>
    <submittedName>
        <fullName evidence="2">Uncharacterized protein</fullName>
    </submittedName>
</protein>
<dbReference type="AlphaFoldDB" id="A0A9P8NZU8"/>
<reference evidence="2" key="2">
    <citation type="submission" date="2021-01" db="EMBL/GenBank/DDBJ databases">
        <authorList>
            <person name="Schikora-Tamarit M.A."/>
        </authorList>
    </citation>
    <scope>NUCLEOTIDE SEQUENCE</scope>
    <source>
        <strain evidence="2">CBS6075</strain>
    </source>
</reference>
<organism evidence="2 3">
    <name type="scientific">Ogataea philodendri</name>
    <dbReference type="NCBI Taxonomy" id="1378263"/>
    <lineage>
        <taxon>Eukaryota</taxon>
        <taxon>Fungi</taxon>
        <taxon>Dikarya</taxon>
        <taxon>Ascomycota</taxon>
        <taxon>Saccharomycotina</taxon>
        <taxon>Pichiomycetes</taxon>
        <taxon>Pichiales</taxon>
        <taxon>Pichiaceae</taxon>
        <taxon>Ogataea</taxon>
    </lineage>
</organism>
<evidence type="ECO:0000313" key="2">
    <source>
        <dbReference type="EMBL" id="KAH3662557.1"/>
    </source>
</evidence>
<keyword evidence="3" id="KW-1185">Reference proteome</keyword>